<keyword evidence="3" id="KW-1185">Reference proteome</keyword>
<reference evidence="2 3" key="1">
    <citation type="journal article" date="2017" name="Syst. Appl. Microbiol.">
        <title>Pseudomonas caspiana sp. nov., a citrus pathogen in the Pseudomonas syringae phylogenetic group.</title>
        <authorList>
            <person name="Busquets A."/>
            <person name="Gomila M."/>
            <person name="Beiki F."/>
            <person name="Mulet M."/>
            <person name="Rahimian H."/>
            <person name="Garcia-Valdes E."/>
            <person name="Lalucat J."/>
        </authorList>
    </citation>
    <scope>NUCLEOTIDE SEQUENCE [LARGE SCALE GENOMIC DNA]</scope>
    <source>
        <strain evidence="2 3">FBF102</strain>
    </source>
</reference>
<accession>A0A1Y3NXR5</accession>
<proteinExistence type="predicted"/>
<sequence length="78" mass="9374">MMKGQKGYVLVLKTLSRDSWIERLLKSVKKHTSRWYELHRQRRQLASLSDTALKDLGLSRADVYQEAEQHFWKDPMKR</sequence>
<dbReference type="InterPro" id="IPR009506">
    <property type="entry name" value="YjiS-like"/>
</dbReference>
<dbReference type="Pfam" id="PF06568">
    <property type="entry name" value="YjiS-like"/>
    <property type="match status" value="1"/>
</dbReference>
<comment type="caution">
    <text evidence="2">The sequence shown here is derived from an EMBL/GenBank/DDBJ whole genome shotgun (WGS) entry which is preliminary data.</text>
</comment>
<evidence type="ECO:0000313" key="2">
    <source>
        <dbReference type="EMBL" id="OUM72368.1"/>
    </source>
</evidence>
<name>A0A1Y3NXR5_9PSED</name>
<evidence type="ECO:0000313" key="3">
    <source>
        <dbReference type="Proteomes" id="UP000195440"/>
    </source>
</evidence>
<organism evidence="2 3">
    <name type="scientific">Pseudomonas caspiana</name>
    <dbReference type="NCBI Taxonomy" id="1451454"/>
    <lineage>
        <taxon>Bacteria</taxon>
        <taxon>Pseudomonadati</taxon>
        <taxon>Pseudomonadota</taxon>
        <taxon>Gammaproteobacteria</taxon>
        <taxon>Pseudomonadales</taxon>
        <taxon>Pseudomonadaceae</taxon>
        <taxon>Pseudomonas</taxon>
    </lineage>
</organism>
<dbReference type="RefSeq" id="WP_167384371.1">
    <property type="nucleotide sequence ID" value="NZ_JBJGBV010000004.1"/>
</dbReference>
<protein>
    <recommendedName>
        <fullName evidence="1">YjiS-like domain-containing protein</fullName>
    </recommendedName>
</protein>
<dbReference type="AlphaFoldDB" id="A0A1Y3NXR5"/>
<feature type="domain" description="YjiS-like" evidence="1">
    <location>
        <begin position="31"/>
        <end position="64"/>
    </location>
</feature>
<dbReference type="Proteomes" id="UP000195440">
    <property type="component" value="Unassembled WGS sequence"/>
</dbReference>
<evidence type="ECO:0000259" key="1">
    <source>
        <dbReference type="Pfam" id="PF06568"/>
    </source>
</evidence>
<gene>
    <name evidence="2" type="ORF">AUC60_18660</name>
</gene>
<dbReference type="EMBL" id="LOHF01000017">
    <property type="protein sequence ID" value="OUM72368.1"/>
    <property type="molecule type" value="Genomic_DNA"/>
</dbReference>